<dbReference type="AlphaFoldDB" id="B3PKB2"/>
<dbReference type="eggNOG" id="ENOG502ZI78">
    <property type="taxonomic scope" value="Bacteria"/>
</dbReference>
<dbReference type="Proteomes" id="UP000001036">
    <property type="component" value="Chromosome"/>
</dbReference>
<reference evidence="1 2" key="1">
    <citation type="journal article" date="2008" name="J. Bacteriol.">
        <title>Insights into plant cell wall degradation from the genome sequence of the soil bacterium Cellvibrio japonicus.</title>
        <authorList>
            <person name="Deboy R.T."/>
            <person name="Mongodin E.F."/>
            <person name="Fouts D.E."/>
            <person name="Tailford L.E."/>
            <person name="Khouri H."/>
            <person name="Emerson J.B."/>
            <person name="Mohamoud Y."/>
            <person name="Watkins K."/>
            <person name="Henrissat B."/>
            <person name="Gilbert H.J."/>
            <person name="Nelson K.E."/>
        </authorList>
    </citation>
    <scope>NUCLEOTIDE SEQUENCE [LARGE SCALE GENOMIC DNA]</scope>
    <source>
        <strain evidence="1 2">Ueda107</strain>
    </source>
</reference>
<sequence>MSRKIPDYCMPADFFCRHNLELSFRLLRNKHPLLANALKIALDELTPVDYQDLHASYTGEMLLNSELIEKLSPQVIGQIVSSLTNLGRQALQQQDLPPRHIAVMRTLIEDWVALTEWILNHSSADTGDKTSYH</sequence>
<dbReference type="EMBL" id="CP000934">
    <property type="protein sequence ID" value="ACE86280.1"/>
    <property type="molecule type" value="Genomic_DNA"/>
</dbReference>
<accession>B3PKB2</accession>
<organism evidence="1 2">
    <name type="scientific">Cellvibrio japonicus (strain Ueda107)</name>
    <name type="common">Pseudomonas fluorescens subsp. cellulosa</name>
    <dbReference type="NCBI Taxonomy" id="498211"/>
    <lineage>
        <taxon>Bacteria</taxon>
        <taxon>Pseudomonadati</taxon>
        <taxon>Pseudomonadota</taxon>
        <taxon>Gammaproteobacteria</taxon>
        <taxon>Cellvibrionales</taxon>
        <taxon>Cellvibrionaceae</taxon>
        <taxon>Cellvibrio</taxon>
    </lineage>
</organism>
<dbReference type="KEGG" id="cja:CJA_2380"/>
<gene>
    <name evidence="1" type="ordered locus">CJA_2380</name>
</gene>
<protein>
    <submittedName>
        <fullName evidence="1">Uncharacterized protein</fullName>
    </submittedName>
</protein>
<proteinExistence type="predicted"/>
<dbReference type="HOGENOM" id="CLU_1999819_0_0_6"/>
<keyword evidence="2" id="KW-1185">Reference proteome</keyword>
<evidence type="ECO:0000313" key="1">
    <source>
        <dbReference type="EMBL" id="ACE86280.1"/>
    </source>
</evidence>
<evidence type="ECO:0000313" key="2">
    <source>
        <dbReference type="Proteomes" id="UP000001036"/>
    </source>
</evidence>
<name>B3PKB2_CELJU</name>